<dbReference type="GO" id="GO:0016788">
    <property type="term" value="F:hydrolase activity, acting on ester bonds"/>
    <property type="evidence" value="ECO:0007669"/>
    <property type="project" value="InterPro"/>
</dbReference>
<dbReference type="InterPro" id="IPR032466">
    <property type="entry name" value="Metal_Hydrolase"/>
</dbReference>
<dbReference type="InterPro" id="IPR001130">
    <property type="entry name" value="TatD-like"/>
</dbReference>
<dbReference type="SUPFAM" id="SSF51556">
    <property type="entry name" value="Metallo-dependent hydrolases"/>
    <property type="match status" value="1"/>
</dbReference>
<feature type="binding site" evidence="3">
    <location>
        <position position="95"/>
    </location>
    <ligand>
        <name>a divalent metal cation</name>
        <dbReference type="ChEBI" id="CHEBI:60240"/>
        <label>1</label>
    </ligand>
</feature>
<feature type="binding site" evidence="3">
    <location>
        <position position="8"/>
    </location>
    <ligand>
        <name>a divalent metal cation</name>
        <dbReference type="ChEBI" id="CHEBI:60240"/>
        <label>1</label>
    </ligand>
</feature>
<gene>
    <name evidence="4" type="ORF">H9Q76_00115</name>
</gene>
<dbReference type="Proteomes" id="UP000515819">
    <property type="component" value="Chromosome"/>
</dbReference>
<dbReference type="Pfam" id="PF01026">
    <property type="entry name" value="TatD_DNase"/>
    <property type="match status" value="1"/>
</dbReference>
<dbReference type="InterPro" id="IPR015991">
    <property type="entry name" value="TatD/YcfH-like"/>
</dbReference>
<proteinExistence type="predicted"/>
<dbReference type="EMBL" id="CP060632">
    <property type="protein sequence ID" value="QNL99755.1"/>
    <property type="molecule type" value="Genomic_DNA"/>
</dbReference>
<dbReference type="AlphaFoldDB" id="A0A7G9FMH4"/>
<dbReference type="InterPro" id="IPR018228">
    <property type="entry name" value="DNase_TatD-rel_CS"/>
</dbReference>
<name>A0A7G9FMH4_9FIRM</name>
<feature type="binding site" evidence="3">
    <location>
        <position position="156"/>
    </location>
    <ligand>
        <name>a divalent metal cation</name>
        <dbReference type="ChEBI" id="CHEBI:60240"/>
        <label>2</label>
    </ligand>
</feature>
<evidence type="ECO:0000256" key="3">
    <source>
        <dbReference type="PIRSR" id="PIRSR005902-1"/>
    </source>
</evidence>
<organism evidence="4 5">
    <name type="scientific">Wujia chipingensis</name>
    <dbReference type="NCBI Taxonomy" id="2763670"/>
    <lineage>
        <taxon>Bacteria</taxon>
        <taxon>Bacillati</taxon>
        <taxon>Bacillota</taxon>
        <taxon>Clostridia</taxon>
        <taxon>Lachnospirales</taxon>
        <taxon>Lachnospiraceae</taxon>
        <taxon>Wujia</taxon>
    </lineage>
</organism>
<dbReference type="PANTHER" id="PTHR46124:SF2">
    <property type="entry name" value="D-AMINOACYL-TRNA DEACYLASE"/>
    <property type="match status" value="1"/>
</dbReference>
<evidence type="ECO:0000256" key="2">
    <source>
        <dbReference type="ARBA" id="ARBA00022801"/>
    </source>
</evidence>
<dbReference type="GO" id="GO:0046872">
    <property type="term" value="F:metal ion binding"/>
    <property type="evidence" value="ECO:0007669"/>
    <property type="project" value="UniProtKB-KW"/>
</dbReference>
<dbReference type="PROSITE" id="PS01091">
    <property type="entry name" value="TATD_3"/>
    <property type="match status" value="1"/>
</dbReference>
<feature type="binding site" evidence="3">
    <location>
        <position position="131"/>
    </location>
    <ligand>
        <name>a divalent metal cation</name>
        <dbReference type="ChEBI" id="CHEBI:60240"/>
        <label>2</label>
    </ligand>
</feature>
<accession>A0A7G9FMH4</accession>
<dbReference type="NCBIfam" id="TIGR00010">
    <property type="entry name" value="YchF/TatD family DNA exonuclease"/>
    <property type="match status" value="1"/>
</dbReference>
<dbReference type="FunFam" id="3.20.20.140:FF:000005">
    <property type="entry name" value="TatD family hydrolase"/>
    <property type="match status" value="1"/>
</dbReference>
<dbReference type="KEGG" id="wcp:H9Q76_00115"/>
<dbReference type="GO" id="GO:0004536">
    <property type="term" value="F:DNA nuclease activity"/>
    <property type="evidence" value="ECO:0007669"/>
    <property type="project" value="InterPro"/>
</dbReference>
<evidence type="ECO:0000256" key="1">
    <source>
        <dbReference type="ARBA" id="ARBA00022723"/>
    </source>
</evidence>
<keyword evidence="2 4" id="KW-0378">Hydrolase</keyword>
<dbReference type="GO" id="GO:0005829">
    <property type="term" value="C:cytosol"/>
    <property type="evidence" value="ECO:0007669"/>
    <property type="project" value="TreeGrafter"/>
</dbReference>
<feature type="binding site" evidence="3">
    <location>
        <position position="206"/>
    </location>
    <ligand>
        <name>a divalent metal cation</name>
        <dbReference type="ChEBI" id="CHEBI:60240"/>
        <label>1</label>
    </ligand>
</feature>
<keyword evidence="1 3" id="KW-0479">Metal-binding</keyword>
<evidence type="ECO:0000313" key="4">
    <source>
        <dbReference type="EMBL" id="QNL99755.1"/>
    </source>
</evidence>
<dbReference type="RefSeq" id="WP_117781155.1">
    <property type="nucleotide sequence ID" value="NZ_CP060632.1"/>
</dbReference>
<keyword evidence="5" id="KW-1185">Reference proteome</keyword>
<dbReference type="PANTHER" id="PTHR46124">
    <property type="entry name" value="D-AMINOACYL-TRNA DEACYLASE"/>
    <property type="match status" value="1"/>
</dbReference>
<feature type="binding site" evidence="3">
    <location>
        <position position="10"/>
    </location>
    <ligand>
        <name>a divalent metal cation</name>
        <dbReference type="ChEBI" id="CHEBI:60240"/>
        <label>1</label>
    </ligand>
</feature>
<protein>
    <submittedName>
        <fullName evidence="4">TatD family hydrolase</fullName>
    </submittedName>
</protein>
<evidence type="ECO:0000313" key="5">
    <source>
        <dbReference type="Proteomes" id="UP000515819"/>
    </source>
</evidence>
<dbReference type="Gene3D" id="3.20.20.140">
    <property type="entry name" value="Metal-dependent hydrolases"/>
    <property type="match status" value="1"/>
</dbReference>
<dbReference type="PIRSF" id="PIRSF005902">
    <property type="entry name" value="DNase_TatD"/>
    <property type="match status" value="1"/>
</dbReference>
<reference evidence="4 5" key="1">
    <citation type="submission" date="2020-08" db="EMBL/GenBank/DDBJ databases">
        <authorList>
            <person name="Liu C."/>
            <person name="Sun Q."/>
        </authorList>
    </citation>
    <scope>NUCLEOTIDE SEQUENCE [LARGE SCALE GENOMIC DNA]</scope>
    <source>
        <strain evidence="4 5">NSJ-4</strain>
    </source>
</reference>
<sequence>MIQIFDTHAHYDDESFDDDRERLLAGFPAQGVHAVTNIGTNIRASEETVRMTEKYENLYGVVGIFPSEVAELENPDNVKRLKELAKHDKIVAIGEIGLDYHYEETDKALQHKWFAGQMDIARELKLPIAIHSRDAAQDTIQIMRASRAEEIGGVIHCYSYSKESARDFLNMGFYFGIGGVVTFKNAKKLKEAVAYIPLSNIVLETDAPYLTPEPFRGKRNDSSKLVYVAQAIADIKQIPVDEVYAETWKNAHQMYKIQK</sequence>
<dbReference type="CDD" id="cd01310">
    <property type="entry name" value="TatD_DNAse"/>
    <property type="match status" value="1"/>
</dbReference>